<reference evidence="1" key="1">
    <citation type="submission" date="2020-11" db="EMBL/GenBank/DDBJ databases">
        <title>Adaptations for nitrogen fixation in a non-lichenized fungal sporocarp promotes dispersal by wood-feeding termites.</title>
        <authorList>
            <consortium name="DOE Joint Genome Institute"/>
            <person name="Koch R.A."/>
            <person name="Yoon G."/>
            <person name="Arayal U."/>
            <person name="Lail K."/>
            <person name="Amirebrahimi M."/>
            <person name="Labutti K."/>
            <person name="Lipzen A."/>
            <person name="Riley R."/>
            <person name="Barry K."/>
            <person name="Henrissat B."/>
            <person name="Grigoriev I.V."/>
            <person name="Herr J.R."/>
            <person name="Aime M.C."/>
        </authorList>
    </citation>
    <scope>NUCLEOTIDE SEQUENCE</scope>
    <source>
        <strain evidence="1">MCA 3950</strain>
    </source>
</reference>
<proteinExistence type="predicted"/>
<protein>
    <submittedName>
        <fullName evidence="1">Uncharacterized protein</fullName>
    </submittedName>
</protein>
<accession>A0A9P8AMF2</accession>
<dbReference type="GeneID" id="66103667"/>
<evidence type="ECO:0000313" key="1">
    <source>
        <dbReference type="EMBL" id="KAG7441198.1"/>
    </source>
</evidence>
<name>A0A9P8AMF2_9AGAR</name>
<organism evidence="1 2">
    <name type="scientific">Guyanagaster necrorhizus</name>
    <dbReference type="NCBI Taxonomy" id="856835"/>
    <lineage>
        <taxon>Eukaryota</taxon>
        <taxon>Fungi</taxon>
        <taxon>Dikarya</taxon>
        <taxon>Basidiomycota</taxon>
        <taxon>Agaricomycotina</taxon>
        <taxon>Agaricomycetes</taxon>
        <taxon>Agaricomycetidae</taxon>
        <taxon>Agaricales</taxon>
        <taxon>Marasmiineae</taxon>
        <taxon>Physalacriaceae</taxon>
        <taxon>Guyanagaster</taxon>
    </lineage>
</organism>
<gene>
    <name evidence="1" type="ORF">BT62DRAFT_553792</name>
</gene>
<keyword evidence="2" id="KW-1185">Reference proteome</keyword>
<sequence>MTILSRSMTLILNSARDMHTDSHRDGSLLFSITKKETTFIGSPVSEIKFVSGRQHKWLLTVSKLIGSVLTVWDITGTQMCSEWSPKGATFTGVKLNDDPDSEASVVVSLSQKTVLLHLDDTGTQQEISSIDVDLRPVNLTGDVPVLADDTSFTPIHNWKTGEQTYLDTPLDHCISKSCSPRPLLVVRVRSITFYPFPSSTPLSSHSFHCVDGASATTTSILICSGKSSSASRITHLP</sequence>
<dbReference type="Proteomes" id="UP000812287">
    <property type="component" value="Unassembled WGS sequence"/>
</dbReference>
<dbReference type="EMBL" id="MU250563">
    <property type="protein sequence ID" value="KAG7441198.1"/>
    <property type="molecule type" value="Genomic_DNA"/>
</dbReference>
<comment type="caution">
    <text evidence="1">The sequence shown here is derived from an EMBL/GenBank/DDBJ whole genome shotgun (WGS) entry which is preliminary data.</text>
</comment>
<dbReference type="RefSeq" id="XP_043034698.1">
    <property type="nucleotide sequence ID" value="XM_043181371.1"/>
</dbReference>
<dbReference type="OrthoDB" id="3034442at2759"/>
<dbReference type="AlphaFoldDB" id="A0A9P8AMF2"/>
<evidence type="ECO:0000313" key="2">
    <source>
        <dbReference type="Proteomes" id="UP000812287"/>
    </source>
</evidence>